<dbReference type="EMBL" id="ML120072">
    <property type="protein sequence ID" value="RPA70782.1"/>
    <property type="molecule type" value="Genomic_DNA"/>
</dbReference>
<evidence type="ECO:0000313" key="3">
    <source>
        <dbReference type="Proteomes" id="UP000275078"/>
    </source>
</evidence>
<dbReference type="AlphaFoldDB" id="A0A3N4H7A4"/>
<keyword evidence="3" id="KW-1185">Reference proteome</keyword>
<sequence>MSTRSETPERSTTPDGGSDSEMDPITSYEETPEPKVDREKALSLFLSEGQKVTDWEAVWMEEVSPMRKMLSDVSTGGKVKFAKELPEALVPSYAAHMRQFFTALHPFCSELTQMHAGSRNPTVIHSEEITDITQVEALYLAMMDFWYSNGMPDRIKGGLMRDEQIELVGKLLDTLRNELNGILEGFRQSQTEDHAASKEGALDSALRVYKSVLEACLEAFTTLRGLFLRKEFRSHRIELSIHKYLDEPEVNADVIMGVRKCTGGLAEQMMKKGHYKSLLDESKILQ</sequence>
<gene>
    <name evidence="2" type="ORF">BJ508DRAFT_127483</name>
</gene>
<dbReference type="Proteomes" id="UP000275078">
    <property type="component" value="Unassembled WGS sequence"/>
</dbReference>
<reference evidence="2 3" key="1">
    <citation type="journal article" date="2018" name="Nat. Ecol. Evol.">
        <title>Pezizomycetes genomes reveal the molecular basis of ectomycorrhizal truffle lifestyle.</title>
        <authorList>
            <person name="Murat C."/>
            <person name="Payen T."/>
            <person name="Noel B."/>
            <person name="Kuo A."/>
            <person name="Morin E."/>
            <person name="Chen J."/>
            <person name="Kohler A."/>
            <person name="Krizsan K."/>
            <person name="Balestrini R."/>
            <person name="Da Silva C."/>
            <person name="Montanini B."/>
            <person name="Hainaut M."/>
            <person name="Levati E."/>
            <person name="Barry K.W."/>
            <person name="Belfiori B."/>
            <person name="Cichocki N."/>
            <person name="Clum A."/>
            <person name="Dockter R.B."/>
            <person name="Fauchery L."/>
            <person name="Guy J."/>
            <person name="Iotti M."/>
            <person name="Le Tacon F."/>
            <person name="Lindquist E.A."/>
            <person name="Lipzen A."/>
            <person name="Malagnac F."/>
            <person name="Mello A."/>
            <person name="Molinier V."/>
            <person name="Miyauchi S."/>
            <person name="Poulain J."/>
            <person name="Riccioni C."/>
            <person name="Rubini A."/>
            <person name="Sitrit Y."/>
            <person name="Splivallo R."/>
            <person name="Traeger S."/>
            <person name="Wang M."/>
            <person name="Zifcakova L."/>
            <person name="Wipf D."/>
            <person name="Zambonelli A."/>
            <person name="Paolocci F."/>
            <person name="Nowrousian M."/>
            <person name="Ottonello S."/>
            <person name="Baldrian P."/>
            <person name="Spatafora J.W."/>
            <person name="Henrissat B."/>
            <person name="Nagy L.G."/>
            <person name="Aury J.M."/>
            <person name="Wincker P."/>
            <person name="Grigoriev I.V."/>
            <person name="Bonfante P."/>
            <person name="Martin F.M."/>
        </authorList>
    </citation>
    <scope>NUCLEOTIDE SEQUENCE [LARGE SCALE GENOMIC DNA]</scope>
    <source>
        <strain evidence="2 3">RN42</strain>
    </source>
</reference>
<evidence type="ECO:0000313" key="2">
    <source>
        <dbReference type="EMBL" id="RPA70782.1"/>
    </source>
</evidence>
<evidence type="ECO:0000256" key="1">
    <source>
        <dbReference type="SAM" id="MobiDB-lite"/>
    </source>
</evidence>
<feature type="region of interest" description="Disordered" evidence="1">
    <location>
        <begin position="1"/>
        <end position="37"/>
    </location>
</feature>
<name>A0A3N4H7A4_ASCIM</name>
<feature type="compositionally biased region" description="Low complexity" evidence="1">
    <location>
        <begin position="1"/>
        <end position="14"/>
    </location>
</feature>
<accession>A0A3N4H7A4</accession>
<proteinExistence type="predicted"/>
<organism evidence="2 3">
    <name type="scientific">Ascobolus immersus RN42</name>
    <dbReference type="NCBI Taxonomy" id="1160509"/>
    <lineage>
        <taxon>Eukaryota</taxon>
        <taxon>Fungi</taxon>
        <taxon>Dikarya</taxon>
        <taxon>Ascomycota</taxon>
        <taxon>Pezizomycotina</taxon>
        <taxon>Pezizomycetes</taxon>
        <taxon>Pezizales</taxon>
        <taxon>Ascobolaceae</taxon>
        <taxon>Ascobolus</taxon>
    </lineage>
</organism>
<protein>
    <submittedName>
        <fullName evidence="2">Uncharacterized protein</fullName>
    </submittedName>
</protein>